<keyword evidence="1" id="KW-0812">Transmembrane</keyword>
<feature type="transmembrane region" description="Helical" evidence="1">
    <location>
        <begin position="104"/>
        <end position="125"/>
    </location>
</feature>
<keyword evidence="1" id="KW-0472">Membrane</keyword>
<organism evidence="2 3">
    <name type="scientific">Streptomyces cinnabarinus</name>
    <dbReference type="NCBI Taxonomy" id="67287"/>
    <lineage>
        <taxon>Bacteria</taxon>
        <taxon>Bacillati</taxon>
        <taxon>Actinomycetota</taxon>
        <taxon>Actinomycetes</taxon>
        <taxon>Kitasatosporales</taxon>
        <taxon>Streptomycetaceae</taxon>
        <taxon>Streptomyces</taxon>
    </lineage>
</organism>
<gene>
    <name evidence="2" type="ORF">STRCI_003668</name>
</gene>
<accession>A0ABY7KHK1</accession>
<dbReference type="EMBL" id="CP114413">
    <property type="protein sequence ID" value="WAZ22416.1"/>
    <property type="molecule type" value="Genomic_DNA"/>
</dbReference>
<evidence type="ECO:0000313" key="3">
    <source>
        <dbReference type="Proteomes" id="UP001164439"/>
    </source>
</evidence>
<evidence type="ECO:0000313" key="2">
    <source>
        <dbReference type="EMBL" id="WAZ22416.1"/>
    </source>
</evidence>
<dbReference type="Proteomes" id="UP001164439">
    <property type="component" value="Chromosome"/>
</dbReference>
<evidence type="ECO:0000256" key="1">
    <source>
        <dbReference type="SAM" id="Phobius"/>
    </source>
</evidence>
<keyword evidence="1" id="KW-1133">Transmembrane helix</keyword>
<feature type="transmembrane region" description="Helical" evidence="1">
    <location>
        <begin position="20"/>
        <end position="42"/>
    </location>
</feature>
<dbReference type="RefSeq" id="WP_269660035.1">
    <property type="nucleotide sequence ID" value="NZ_CP114413.1"/>
</dbReference>
<keyword evidence="3" id="KW-1185">Reference proteome</keyword>
<proteinExistence type="predicted"/>
<feature type="transmembrane region" description="Helical" evidence="1">
    <location>
        <begin position="54"/>
        <end position="76"/>
    </location>
</feature>
<dbReference type="Pfam" id="PF19862">
    <property type="entry name" value="DUF6336"/>
    <property type="match status" value="1"/>
</dbReference>
<sequence>MTTLDRDGVITPRLRLRDVLLRGSLFGLFAAALVVVAGLLFVGDHSDREEGFVVFGFLMLIFGAGFLLMGLFFWLVSRDDIRRFRDWGTITTQADSITIIGPSFVRVGLLGLILGLAGLAIAGLVEQASYGSWIYGD</sequence>
<dbReference type="InterPro" id="IPR046299">
    <property type="entry name" value="DUF6336"/>
</dbReference>
<name>A0ABY7KHK1_9ACTN</name>
<reference evidence="2" key="1">
    <citation type="submission" date="2022-12" db="EMBL/GenBank/DDBJ databases">
        <authorList>
            <person name="Ruckert C."/>
            <person name="Busche T."/>
            <person name="Kalinowski J."/>
            <person name="Wittmann C."/>
        </authorList>
    </citation>
    <scope>NUCLEOTIDE SEQUENCE</scope>
    <source>
        <strain evidence="2">DSM 40467</strain>
    </source>
</reference>
<protein>
    <submittedName>
        <fullName evidence="2">DUF6336 family protein</fullName>
    </submittedName>
</protein>